<dbReference type="Gene3D" id="1.10.238.20">
    <property type="entry name" value="Pheromone/general odorant binding protein domain"/>
    <property type="match status" value="1"/>
</dbReference>
<dbReference type="InterPro" id="IPR036728">
    <property type="entry name" value="PBP_GOBP_sf"/>
</dbReference>
<dbReference type="SMART" id="SM00708">
    <property type="entry name" value="PhBP"/>
    <property type="match status" value="1"/>
</dbReference>
<sequence>MSKLLSVLVIAVALCFSCLNAADDRPEGTPECLAKSGALEADVFARPRKYSQEIHCFWKCMLERSNMLDAAGVVNVDLFEKAFPKAAVNMQPQQITDIKKCLATIGKIVICDDMSKVRECFVKVLKS</sequence>
<dbReference type="Proteomes" id="UP001652700">
    <property type="component" value="Unplaced"/>
</dbReference>
<organism evidence="2 3">
    <name type="scientific">Diabrotica virgifera virgifera</name>
    <name type="common">western corn rootworm</name>
    <dbReference type="NCBI Taxonomy" id="50390"/>
    <lineage>
        <taxon>Eukaryota</taxon>
        <taxon>Metazoa</taxon>
        <taxon>Ecdysozoa</taxon>
        <taxon>Arthropoda</taxon>
        <taxon>Hexapoda</taxon>
        <taxon>Insecta</taxon>
        <taxon>Pterygota</taxon>
        <taxon>Neoptera</taxon>
        <taxon>Endopterygota</taxon>
        <taxon>Coleoptera</taxon>
        <taxon>Polyphaga</taxon>
        <taxon>Cucujiformia</taxon>
        <taxon>Chrysomeloidea</taxon>
        <taxon>Chrysomelidae</taxon>
        <taxon>Galerucinae</taxon>
        <taxon>Diabroticina</taxon>
        <taxon>Diabroticites</taxon>
        <taxon>Diabrotica</taxon>
    </lineage>
</organism>
<reference evidence="2" key="1">
    <citation type="submission" date="2025-05" db="UniProtKB">
        <authorList>
            <consortium name="EnsemblMetazoa"/>
        </authorList>
    </citation>
    <scope>IDENTIFICATION</scope>
</reference>
<keyword evidence="3" id="KW-1185">Reference proteome</keyword>
<keyword evidence="1" id="KW-0732">Signal</keyword>
<dbReference type="CDD" id="cd23992">
    <property type="entry name" value="PBP_GOBP"/>
    <property type="match status" value="1"/>
</dbReference>
<dbReference type="SUPFAM" id="SSF47565">
    <property type="entry name" value="Insect pheromone/odorant-binding proteins"/>
    <property type="match status" value="1"/>
</dbReference>
<name>A0ABM5JT45_DIAVI</name>
<proteinExistence type="predicted"/>
<protein>
    <submittedName>
        <fullName evidence="2">Uncharacterized protein</fullName>
    </submittedName>
</protein>
<dbReference type="InterPro" id="IPR006170">
    <property type="entry name" value="PBP/GOBP"/>
</dbReference>
<dbReference type="GeneID" id="126881107"/>
<feature type="signal peptide" evidence="1">
    <location>
        <begin position="1"/>
        <end position="21"/>
    </location>
</feature>
<evidence type="ECO:0000313" key="3">
    <source>
        <dbReference type="Proteomes" id="UP001652700"/>
    </source>
</evidence>
<feature type="chain" id="PRO_5047046547" evidence="1">
    <location>
        <begin position="22"/>
        <end position="127"/>
    </location>
</feature>
<dbReference type="RefSeq" id="XP_050501108.1">
    <property type="nucleotide sequence ID" value="XM_050645151.1"/>
</dbReference>
<dbReference type="Pfam" id="PF01395">
    <property type="entry name" value="PBP_GOBP"/>
    <property type="match status" value="1"/>
</dbReference>
<dbReference type="EnsemblMetazoa" id="XM_050645151.1">
    <property type="protein sequence ID" value="XP_050501108.1"/>
    <property type="gene ID" value="LOC126881107"/>
</dbReference>
<accession>A0ABM5JT45</accession>
<evidence type="ECO:0000313" key="2">
    <source>
        <dbReference type="EnsemblMetazoa" id="XP_050501108.1"/>
    </source>
</evidence>
<evidence type="ECO:0000256" key="1">
    <source>
        <dbReference type="SAM" id="SignalP"/>
    </source>
</evidence>